<proteinExistence type="predicted"/>
<feature type="transmembrane region" description="Helical" evidence="1">
    <location>
        <begin position="61"/>
        <end position="77"/>
    </location>
</feature>
<feature type="transmembrane region" description="Helical" evidence="1">
    <location>
        <begin position="7"/>
        <end position="28"/>
    </location>
</feature>
<reference evidence="2" key="1">
    <citation type="submission" date="2019-08" db="EMBL/GenBank/DDBJ databases">
        <authorList>
            <person name="Kucharzyk K."/>
            <person name="Murdoch R.W."/>
            <person name="Higgins S."/>
            <person name="Loffler F."/>
        </authorList>
    </citation>
    <scope>NUCLEOTIDE SEQUENCE</scope>
</reference>
<evidence type="ECO:0000256" key="1">
    <source>
        <dbReference type="SAM" id="Phobius"/>
    </source>
</evidence>
<evidence type="ECO:0008006" key="3">
    <source>
        <dbReference type="Google" id="ProtNLM"/>
    </source>
</evidence>
<keyword evidence="1" id="KW-0472">Membrane</keyword>
<gene>
    <name evidence="2" type="ORF">SDC9_104548</name>
</gene>
<keyword evidence="1" id="KW-1133">Transmembrane helix</keyword>
<sequence length="78" mass="8638">MLGRLRPVIVSMILAAGLKILIMALFNADSYTGIIFTDLRLIELVLFAIGLFLLRKYKLNPILIIFGSGVIGTVLYLI</sequence>
<feature type="transmembrane region" description="Helical" evidence="1">
    <location>
        <begin position="34"/>
        <end position="54"/>
    </location>
</feature>
<dbReference type="EMBL" id="VSSQ01016413">
    <property type="protein sequence ID" value="MPM57725.1"/>
    <property type="molecule type" value="Genomic_DNA"/>
</dbReference>
<keyword evidence="1" id="KW-0812">Transmembrane</keyword>
<dbReference type="AlphaFoldDB" id="A0A645AWW1"/>
<comment type="caution">
    <text evidence="2">The sequence shown here is derived from an EMBL/GenBank/DDBJ whole genome shotgun (WGS) entry which is preliminary data.</text>
</comment>
<accession>A0A645AWW1</accession>
<organism evidence="2">
    <name type="scientific">bioreactor metagenome</name>
    <dbReference type="NCBI Taxonomy" id="1076179"/>
    <lineage>
        <taxon>unclassified sequences</taxon>
        <taxon>metagenomes</taxon>
        <taxon>ecological metagenomes</taxon>
    </lineage>
</organism>
<name>A0A645AWW1_9ZZZZ</name>
<protein>
    <recommendedName>
        <fullName evidence="3">Chromate transport protein</fullName>
    </recommendedName>
</protein>
<evidence type="ECO:0000313" key="2">
    <source>
        <dbReference type="EMBL" id="MPM57725.1"/>
    </source>
</evidence>